<organism evidence="3 4">
    <name type="scientific">Elioraea tepida</name>
    <dbReference type="NCBI Taxonomy" id="2843330"/>
    <lineage>
        <taxon>Bacteria</taxon>
        <taxon>Pseudomonadati</taxon>
        <taxon>Pseudomonadota</taxon>
        <taxon>Alphaproteobacteria</taxon>
        <taxon>Acetobacterales</taxon>
        <taxon>Elioraeaceae</taxon>
        <taxon>Elioraea</taxon>
    </lineage>
</organism>
<evidence type="ECO:0000256" key="2">
    <source>
        <dbReference type="SAM" id="Phobius"/>
    </source>
</evidence>
<dbReference type="AlphaFoldDB" id="A0A975YJD4"/>
<dbReference type="EMBL" id="CP076448">
    <property type="protein sequence ID" value="QXM24549.1"/>
    <property type="molecule type" value="Genomic_DNA"/>
</dbReference>
<keyword evidence="2" id="KW-0812">Transmembrane</keyword>
<accession>A0A975YJD4</accession>
<proteinExistence type="predicted"/>
<evidence type="ECO:0000256" key="1">
    <source>
        <dbReference type="SAM" id="MobiDB-lite"/>
    </source>
</evidence>
<dbReference type="Proteomes" id="UP000694001">
    <property type="component" value="Chromosome"/>
</dbReference>
<keyword evidence="4" id="KW-1185">Reference proteome</keyword>
<dbReference type="KEGG" id="elio:KO353_15125"/>
<feature type="region of interest" description="Disordered" evidence="1">
    <location>
        <begin position="1"/>
        <end position="29"/>
    </location>
</feature>
<dbReference type="RefSeq" id="WP_218285606.1">
    <property type="nucleotide sequence ID" value="NZ_CP076448.1"/>
</dbReference>
<sequence length="93" mass="9619">MQEDRPTTHPVEIIPPERSGAGPGQSFGGGELKPLPPILRAIIMVAAIAAGFGLLALLVMFAATVALIAIPAALLAGGAAWLGLRWRAWRGGR</sequence>
<name>A0A975YJD4_9PROT</name>
<feature type="transmembrane region" description="Helical" evidence="2">
    <location>
        <begin position="65"/>
        <end position="84"/>
    </location>
</feature>
<reference evidence="3" key="1">
    <citation type="submission" date="2021-06" db="EMBL/GenBank/DDBJ databases">
        <title>Elioraea tepida, sp. nov., a moderately thermophilic aerobic anoxygenic phototrophic bacterium isolated from an alkaline siliceous hot spring mat community in Yellowstone National Park, WY, USA.</title>
        <authorList>
            <person name="Saini M.K."/>
            <person name="Yoshida S."/>
            <person name="Sebastian A."/>
            <person name="Hirose S."/>
            <person name="Hara E."/>
            <person name="Tamaki H."/>
            <person name="Soulier N.T."/>
            <person name="Albert I."/>
            <person name="Hanada S."/>
            <person name="Bryant D.A."/>
            <person name="Tank M."/>
        </authorList>
    </citation>
    <scope>NUCLEOTIDE SEQUENCE</scope>
    <source>
        <strain evidence="3">MS-P2</strain>
    </source>
</reference>
<keyword evidence="2" id="KW-1133">Transmembrane helix</keyword>
<keyword evidence="2" id="KW-0472">Membrane</keyword>
<evidence type="ECO:0000313" key="3">
    <source>
        <dbReference type="EMBL" id="QXM24549.1"/>
    </source>
</evidence>
<protein>
    <submittedName>
        <fullName evidence="3">Uncharacterized protein</fullName>
    </submittedName>
</protein>
<evidence type="ECO:0000313" key="4">
    <source>
        <dbReference type="Proteomes" id="UP000694001"/>
    </source>
</evidence>
<gene>
    <name evidence="3" type="ORF">KO353_15125</name>
</gene>
<feature type="transmembrane region" description="Helical" evidence="2">
    <location>
        <begin position="38"/>
        <end position="59"/>
    </location>
</feature>